<name>A0A5J6HNP7_STRAD</name>
<sequence length="1008" mass="109184">MSFFVTARWAEQADSDAFTDALIAQLAPLAGIAGAEAAPAGRDALRRLLLERAAERLAERDETLLLVVDGLDEDRGARPGSPRPSIAALLPPRPPANVRVLVTSRPHPGVPLDVPGDHPLRHCPRRQLDANEFARHTREEAKRELHEALRGDRAQVDLLGLVTAAQGGLTLRDLVELTRLLPYELEARLSSVFGRSLETRTRWDLEEEKGYLFAHETLREQAAQALGPAVAGYRDRIHAWADEYRERGWPEGTPGYLLHTYGRLLASGDDLERYLATITDPLRQERLLAVTGSDAVARADVQAARRRLVATPGGDLGTVGELALLNDRLGHRGGVLPEYLPAVWAALGRRAQAEGMARSLIDPEARQRALARMVAHAAVPDPRLARSVAAETESLALRRVGGAEVYAYEHVGFCVDRVTGLIRAGEPHAALAEALRPPDGWERALVLRTLAERARAGTLMDVTELADVAQELADRLRAQPDRALLLGCAALAVREESPARSERLLRAAEQVPYRRAGHSLACLAALIARAEPERARRLVRRVRLRSPFTVEVHPALAHIRQAAGEETGGIFALGAAAEEGAEVALPAFNSEMRRCLGQTLGLAGRTAEARQAACVLEATKAAEVEAAIALGLAATAPDEAAALARTLAERSRGSDSDHAALLPLLPVLPEALALAGDADLAARLSGYVQSRTERWLMDLLWRAEGGVEVKRTMRRAGLRLSPSAFTHFSDYLDVLARVKGVDHAAVLAGKRQGEVAAFCFASLIRQLPPGDPRRARYAERARAEATDGNPGHAVSPAAWWAGLAATLWGQPDAVRFWIAARVRSAARTSPRARALVPRASSTHWLASPFERASAVLALAATDRDEAIGLLKRWRRRDAWSESPEHAEAGALWAMTEFLLGVPDAERECVVPERSTGPFLATAALALLGGGREWHSLGGSVAAGPSLLRRLLVLDSYTDRPLAVDRAGAERLIRELLVREDWWRALPALALLDPAAVRRIGAAVLRRLS</sequence>
<evidence type="ECO:0000313" key="2">
    <source>
        <dbReference type="Proteomes" id="UP000326553"/>
    </source>
</evidence>
<dbReference type="OrthoDB" id="3261206at2"/>
<dbReference type="AlphaFoldDB" id="A0A5J6HNP7"/>
<protein>
    <submittedName>
        <fullName evidence="1">Uncharacterized protein</fullName>
    </submittedName>
</protein>
<organism evidence="1 2">
    <name type="scientific">Streptomyces alboniger</name>
    <dbReference type="NCBI Taxonomy" id="132473"/>
    <lineage>
        <taxon>Bacteria</taxon>
        <taxon>Bacillati</taxon>
        <taxon>Actinomycetota</taxon>
        <taxon>Actinomycetes</taxon>
        <taxon>Kitasatosporales</taxon>
        <taxon>Streptomycetaceae</taxon>
        <taxon>Streptomyces</taxon>
        <taxon>Streptomyces aurantiacus group</taxon>
    </lineage>
</organism>
<keyword evidence="2" id="KW-1185">Reference proteome</keyword>
<dbReference type="Proteomes" id="UP000326553">
    <property type="component" value="Chromosome"/>
</dbReference>
<dbReference type="KEGG" id="salw:CP975_27775"/>
<accession>A0A5J6HNP7</accession>
<proteinExistence type="predicted"/>
<gene>
    <name evidence="1" type="ORF">CP975_27775</name>
</gene>
<evidence type="ECO:0000313" key="1">
    <source>
        <dbReference type="EMBL" id="QEV20842.1"/>
    </source>
</evidence>
<reference evidence="1 2" key="1">
    <citation type="submission" date="2017-09" db="EMBL/GenBank/DDBJ databases">
        <authorList>
            <person name="Lee N."/>
            <person name="Cho B.-K."/>
        </authorList>
    </citation>
    <scope>NUCLEOTIDE SEQUENCE [LARGE SCALE GENOMIC DNA]</scope>
    <source>
        <strain evidence="1 2">ATCC 12461</strain>
    </source>
</reference>
<dbReference type="EMBL" id="CP023695">
    <property type="protein sequence ID" value="QEV20842.1"/>
    <property type="molecule type" value="Genomic_DNA"/>
</dbReference>
<dbReference type="RefSeq" id="WP_150477466.1">
    <property type="nucleotide sequence ID" value="NZ_CP023695.1"/>
</dbReference>